<comment type="caution">
    <text evidence="1">The sequence shown here is derived from an EMBL/GenBank/DDBJ whole genome shotgun (WGS) entry which is preliminary data.</text>
</comment>
<keyword evidence="2" id="KW-1185">Reference proteome</keyword>
<accession>A0A2S8BAK1</accession>
<organism evidence="1 2">
    <name type="scientific">Sphingopyxis lindanitolerans</name>
    <dbReference type="NCBI Taxonomy" id="2054227"/>
    <lineage>
        <taxon>Bacteria</taxon>
        <taxon>Pseudomonadati</taxon>
        <taxon>Pseudomonadota</taxon>
        <taxon>Alphaproteobacteria</taxon>
        <taxon>Sphingomonadales</taxon>
        <taxon>Sphingomonadaceae</taxon>
        <taxon>Sphingopyxis</taxon>
    </lineage>
</organism>
<evidence type="ECO:0008006" key="3">
    <source>
        <dbReference type="Google" id="ProtNLM"/>
    </source>
</evidence>
<proteinExistence type="predicted"/>
<dbReference type="AlphaFoldDB" id="A0A2S8BAK1"/>
<reference evidence="2" key="1">
    <citation type="submission" date="2017-11" db="EMBL/GenBank/DDBJ databases">
        <title>The complete genome sequence of Sphingopyxis pomeranensis sp. nov. strain WS5A3p.</title>
        <authorList>
            <person name="Kaminski M.A."/>
        </authorList>
    </citation>
    <scope>NUCLEOTIDE SEQUENCE [LARGE SCALE GENOMIC DNA]</scope>
    <source>
        <strain evidence="2">WS5A3p</strain>
    </source>
</reference>
<protein>
    <recommendedName>
        <fullName evidence="3">DUF3828 domain-containing protein</fullName>
    </recommendedName>
</protein>
<dbReference type="Proteomes" id="UP000238954">
    <property type="component" value="Chromosome"/>
</dbReference>
<name>A0A2S8BAK1_9SPHN</name>
<dbReference type="EMBL" id="PHFW01000001">
    <property type="protein sequence ID" value="PQM29378.1"/>
    <property type="molecule type" value="Genomic_DNA"/>
</dbReference>
<evidence type="ECO:0000313" key="1">
    <source>
        <dbReference type="EMBL" id="PQM29378.1"/>
    </source>
</evidence>
<sequence>MCGSETSRRRAGGSNGFVCGQFAHSPQPKTDFGPGGIVLPSGQESDDMRFAGPFSRPVAVLLGGLLAVAALAQPAPRGQDLAGARALIDRIYATYARDAVPDPDGLYTAELRRSIRRQSDGDLGLGYDPLCACQDTGDFTYRIASLVENRGSATARVDFDNFGERHGVTLVLVLRGGRWLIGDVIDDGASLLNGG</sequence>
<gene>
    <name evidence="1" type="ORF">CVO77_00095</name>
</gene>
<evidence type="ECO:0000313" key="2">
    <source>
        <dbReference type="Proteomes" id="UP000238954"/>
    </source>
</evidence>